<dbReference type="EMBL" id="CAJOBO010000532">
    <property type="protein sequence ID" value="CAF4242337.1"/>
    <property type="molecule type" value="Genomic_DNA"/>
</dbReference>
<dbReference type="Proteomes" id="UP000663872">
    <property type="component" value="Unassembled WGS sequence"/>
</dbReference>
<dbReference type="Proteomes" id="UP000663873">
    <property type="component" value="Unassembled WGS sequence"/>
</dbReference>
<dbReference type="Proteomes" id="UP000663825">
    <property type="component" value="Unassembled WGS sequence"/>
</dbReference>
<keyword evidence="1" id="KW-0812">Transmembrane</keyword>
<proteinExistence type="predicted"/>
<dbReference type="OrthoDB" id="10029230at2759"/>
<dbReference type="Proteomes" id="UP000663851">
    <property type="component" value="Unassembled WGS sequence"/>
</dbReference>
<evidence type="ECO:0008006" key="10">
    <source>
        <dbReference type="Google" id="ProtNLM"/>
    </source>
</evidence>
<keyword evidence="9" id="KW-1185">Reference proteome</keyword>
<dbReference type="EMBL" id="CAJNYT010001297">
    <property type="protein sequence ID" value="CAF3403511.1"/>
    <property type="molecule type" value="Genomic_DNA"/>
</dbReference>
<dbReference type="Proteomes" id="UP000663848">
    <property type="component" value="Unassembled WGS sequence"/>
</dbReference>
<keyword evidence="1" id="KW-0472">Membrane</keyword>
<sequence>MQHVLSSSSNLFDYIGAILMGFLLYILALFLTIVIGILSIDFLIYCKKKIYKNQSNNNTIKNLPDFKALKPYTLLFIHVLQSSFILDELLTQAKRTKIFTILPKTKSQHTNQLYLHVELVQDTRSILVLIEYNYDYERNSRYHHQLVLFFSILFDSSKTIQTWGDCKEQLDIGASFLLFTHGELSKIQFLNLQQNFKHWYNDTFPHKIQCPQYLKYNTSDSKSCSCSHRPYKSKSSQWSLLQALLYTFNENLTTSMFDIQKCLAITKLGHIVRENWSIEQLNKYKINRYIYHE</sequence>
<gene>
    <name evidence="2" type="ORF">GRG538_LOCUS10233</name>
    <name evidence="5" type="ORF">HFQ381_LOCUS9925</name>
    <name evidence="4" type="ORF">LUA448_LOCUS30687</name>
    <name evidence="7" type="ORF">QYT958_LOCUS22251</name>
    <name evidence="3" type="ORF">TIS948_LOCUS30328</name>
    <name evidence="6" type="ORF">UJA718_LOCUS21312</name>
</gene>
<evidence type="ECO:0000256" key="1">
    <source>
        <dbReference type="SAM" id="Phobius"/>
    </source>
</evidence>
<evidence type="ECO:0000313" key="8">
    <source>
        <dbReference type="Proteomes" id="UP000663851"/>
    </source>
</evidence>
<dbReference type="AlphaFoldDB" id="A0A820E6X0"/>
<dbReference type="EMBL" id="CAJOBP010004134">
    <property type="protein sequence ID" value="CAF4430797.1"/>
    <property type="molecule type" value="Genomic_DNA"/>
</dbReference>
<feature type="transmembrane region" description="Helical" evidence="1">
    <location>
        <begin position="14"/>
        <end position="44"/>
    </location>
</feature>
<evidence type="ECO:0000313" key="3">
    <source>
        <dbReference type="EMBL" id="CAF3430853.1"/>
    </source>
</evidence>
<name>A0A820E6X0_9BILA</name>
<keyword evidence="1" id="KW-1133">Transmembrane helix</keyword>
<evidence type="ECO:0000313" key="2">
    <source>
        <dbReference type="EMBL" id="CAF3403511.1"/>
    </source>
</evidence>
<accession>A0A820E6X0</accession>
<organism evidence="5 8">
    <name type="scientific">Rotaria socialis</name>
    <dbReference type="NCBI Taxonomy" id="392032"/>
    <lineage>
        <taxon>Eukaryota</taxon>
        <taxon>Metazoa</taxon>
        <taxon>Spiralia</taxon>
        <taxon>Gnathifera</taxon>
        <taxon>Rotifera</taxon>
        <taxon>Eurotatoria</taxon>
        <taxon>Bdelloidea</taxon>
        <taxon>Philodinida</taxon>
        <taxon>Philodinidae</taxon>
        <taxon>Rotaria</taxon>
    </lineage>
</organism>
<evidence type="ECO:0000313" key="5">
    <source>
        <dbReference type="EMBL" id="CAF4242337.1"/>
    </source>
</evidence>
<evidence type="ECO:0000313" key="7">
    <source>
        <dbReference type="EMBL" id="CAF4772538.1"/>
    </source>
</evidence>
<dbReference type="EMBL" id="CAJOBR010004222">
    <property type="protein sequence ID" value="CAF4772538.1"/>
    <property type="molecule type" value="Genomic_DNA"/>
</dbReference>
<dbReference type="EMBL" id="CAJNXB010005585">
    <property type="protein sequence ID" value="CAF3430853.1"/>
    <property type="molecule type" value="Genomic_DNA"/>
</dbReference>
<dbReference type="Proteomes" id="UP000663833">
    <property type="component" value="Unassembled WGS sequence"/>
</dbReference>
<evidence type="ECO:0000313" key="6">
    <source>
        <dbReference type="EMBL" id="CAF4430797.1"/>
    </source>
</evidence>
<evidence type="ECO:0000313" key="9">
    <source>
        <dbReference type="Proteomes" id="UP000663873"/>
    </source>
</evidence>
<comment type="caution">
    <text evidence="5">The sequence shown here is derived from an EMBL/GenBank/DDBJ whole genome shotgun (WGS) entry which is preliminary data.</text>
</comment>
<protein>
    <recommendedName>
        <fullName evidence="10">Transmembrane protein</fullName>
    </recommendedName>
</protein>
<dbReference type="EMBL" id="CAJNYD010004506">
    <property type="protein sequence ID" value="CAF3606086.1"/>
    <property type="molecule type" value="Genomic_DNA"/>
</dbReference>
<reference evidence="5" key="1">
    <citation type="submission" date="2021-02" db="EMBL/GenBank/DDBJ databases">
        <authorList>
            <person name="Nowell W R."/>
        </authorList>
    </citation>
    <scope>NUCLEOTIDE SEQUENCE</scope>
</reference>
<evidence type="ECO:0000313" key="4">
    <source>
        <dbReference type="EMBL" id="CAF3606086.1"/>
    </source>
</evidence>